<name>A0A4Z0ZWM5_9LEPT</name>
<dbReference type="Proteomes" id="UP000297567">
    <property type="component" value="Unassembled WGS sequence"/>
</dbReference>
<gene>
    <name evidence="2" type="ORF">EHQ62_17045</name>
</gene>
<comment type="caution">
    <text evidence="2">The sequence shown here is derived from an EMBL/GenBank/DDBJ whole genome shotgun (WGS) entry which is preliminary data.</text>
</comment>
<organism evidence="2 3">
    <name type="scientific">Leptospira jelokensis</name>
    <dbReference type="NCBI Taxonomy" id="2484931"/>
    <lineage>
        <taxon>Bacteria</taxon>
        <taxon>Pseudomonadati</taxon>
        <taxon>Spirochaetota</taxon>
        <taxon>Spirochaetia</taxon>
        <taxon>Leptospirales</taxon>
        <taxon>Leptospiraceae</taxon>
        <taxon>Leptospira</taxon>
    </lineage>
</organism>
<proteinExistence type="predicted"/>
<feature type="compositionally biased region" description="Basic and acidic residues" evidence="1">
    <location>
        <begin position="21"/>
        <end position="34"/>
    </location>
</feature>
<evidence type="ECO:0000313" key="3">
    <source>
        <dbReference type="Proteomes" id="UP000297567"/>
    </source>
</evidence>
<protein>
    <submittedName>
        <fullName evidence="2">Uncharacterized protein</fullName>
    </submittedName>
</protein>
<keyword evidence="3" id="KW-1185">Reference proteome</keyword>
<sequence length="102" mass="11726">MEETSNPFPADEDLNEASSEDFTKSKFNENETKTPPEVNSEEPVEENKEAMLAELFMKLPDRDRRAIYDLAVSMIFNKNKPDSVVYQILRKTGSKLIQNKLV</sequence>
<dbReference type="EMBL" id="RQGH01000035">
    <property type="protein sequence ID" value="TGL58602.1"/>
    <property type="molecule type" value="Genomic_DNA"/>
</dbReference>
<dbReference type="AlphaFoldDB" id="A0A4Z0ZWM5"/>
<accession>A0A4Z0ZWM5</accession>
<evidence type="ECO:0000256" key="1">
    <source>
        <dbReference type="SAM" id="MobiDB-lite"/>
    </source>
</evidence>
<reference evidence="2" key="1">
    <citation type="journal article" date="2019" name="PLoS Negl. Trop. Dis.">
        <title>Revisiting the worldwide diversity of Leptospira species in the environment.</title>
        <authorList>
            <person name="Vincent A.T."/>
            <person name="Schiettekatte O."/>
            <person name="Bourhy P."/>
            <person name="Veyrier F.J."/>
            <person name="Picardeau M."/>
        </authorList>
    </citation>
    <scope>NUCLEOTIDE SEQUENCE [LARGE SCALE GENOMIC DNA]</scope>
    <source>
        <strain evidence="2">201702451</strain>
    </source>
</reference>
<feature type="compositionally biased region" description="Acidic residues" evidence="1">
    <location>
        <begin position="10"/>
        <end position="19"/>
    </location>
</feature>
<evidence type="ECO:0000313" key="2">
    <source>
        <dbReference type="EMBL" id="TGL58602.1"/>
    </source>
</evidence>
<feature type="region of interest" description="Disordered" evidence="1">
    <location>
        <begin position="1"/>
        <end position="46"/>
    </location>
</feature>
<dbReference type="RefSeq" id="WP_135645064.1">
    <property type="nucleotide sequence ID" value="NZ_RQGH01000035.1"/>
</dbReference>